<protein>
    <submittedName>
        <fullName evidence="1">Uncharacterized protein</fullName>
    </submittedName>
</protein>
<name>A0ABS7XBM7_9GAMM</name>
<dbReference type="RefSeq" id="WP_205311326.1">
    <property type="nucleotide sequence ID" value="NZ_JAERPS020000004.1"/>
</dbReference>
<organism evidence="1 2">
    <name type="scientific">Rheinheimera maricola</name>
    <dbReference type="NCBI Taxonomy" id="2793282"/>
    <lineage>
        <taxon>Bacteria</taxon>
        <taxon>Pseudomonadati</taxon>
        <taxon>Pseudomonadota</taxon>
        <taxon>Gammaproteobacteria</taxon>
        <taxon>Chromatiales</taxon>
        <taxon>Chromatiaceae</taxon>
        <taxon>Rheinheimera</taxon>
    </lineage>
</organism>
<keyword evidence="2" id="KW-1185">Reference proteome</keyword>
<sequence length="112" mass="12688">MKIKDVRRLLQDWGSYWAKMETPIGFCRVSITASLTESAKTGIWAAGERKGSTSSSDNIRPPAWVVQIDKAAERLPPAQRRALNIEYIKRRKLNTTEKLALHHAELEIMAVL</sequence>
<accession>A0ABS7XBM7</accession>
<evidence type="ECO:0000313" key="2">
    <source>
        <dbReference type="Proteomes" id="UP000663814"/>
    </source>
</evidence>
<comment type="caution">
    <text evidence="1">The sequence shown here is derived from an EMBL/GenBank/DDBJ whole genome shotgun (WGS) entry which is preliminary data.</text>
</comment>
<proteinExistence type="predicted"/>
<gene>
    <name evidence="1" type="ORF">I4W93_013225</name>
</gene>
<reference evidence="1 2" key="1">
    <citation type="submission" date="2021-08" db="EMBL/GenBank/DDBJ databases">
        <title>Rheinheimera aquimaris sp. nov., isolated from seawater of the East Sea in Korea.</title>
        <authorList>
            <person name="Kim K.H."/>
            <person name="Wenting R."/>
            <person name="Kim K.R."/>
            <person name="Jeon C.O."/>
        </authorList>
    </citation>
    <scope>NUCLEOTIDE SEQUENCE [LARGE SCALE GENOMIC DNA]</scope>
    <source>
        <strain evidence="1 2">MA-13</strain>
    </source>
</reference>
<evidence type="ECO:0000313" key="1">
    <source>
        <dbReference type="EMBL" id="MBZ9612560.1"/>
    </source>
</evidence>
<dbReference type="EMBL" id="JAERPS020000004">
    <property type="protein sequence ID" value="MBZ9612560.1"/>
    <property type="molecule type" value="Genomic_DNA"/>
</dbReference>
<dbReference type="Proteomes" id="UP000663814">
    <property type="component" value="Unassembled WGS sequence"/>
</dbReference>